<accession>A0A9D4JNK7</accession>
<reference evidence="1" key="1">
    <citation type="journal article" date="2019" name="bioRxiv">
        <title>The Genome of the Zebra Mussel, Dreissena polymorpha: A Resource for Invasive Species Research.</title>
        <authorList>
            <person name="McCartney M.A."/>
            <person name="Auch B."/>
            <person name="Kono T."/>
            <person name="Mallez S."/>
            <person name="Zhang Y."/>
            <person name="Obille A."/>
            <person name="Becker A."/>
            <person name="Abrahante J.E."/>
            <person name="Garbe J."/>
            <person name="Badalamenti J.P."/>
            <person name="Herman A."/>
            <person name="Mangelson H."/>
            <person name="Liachko I."/>
            <person name="Sullivan S."/>
            <person name="Sone E.D."/>
            <person name="Koren S."/>
            <person name="Silverstein K.A.T."/>
            <person name="Beckman K.B."/>
            <person name="Gohl D.M."/>
        </authorList>
    </citation>
    <scope>NUCLEOTIDE SEQUENCE</scope>
    <source>
        <strain evidence="1">Duluth1</strain>
        <tissue evidence="1">Whole animal</tissue>
    </source>
</reference>
<proteinExistence type="predicted"/>
<keyword evidence="2" id="KW-1185">Reference proteome</keyword>
<organism evidence="1 2">
    <name type="scientific">Dreissena polymorpha</name>
    <name type="common">Zebra mussel</name>
    <name type="synonym">Mytilus polymorpha</name>
    <dbReference type="NCBI Taxonomy" id="45954"/>
    <lineage>
        <taxon>Eukaryota</taxon>
        <taxon>Metazoa</taxon>
        <taxon>Spiralia</taxon>
        <taxon>Lophotrochozoa</taxon>
        <taxon>Mollusca</taxon>
        <taxon>Bivalvia</taxon>
        <taxon>Autobranchia</taxon>
        <taxon>Heteroconchia</taxon>
        <taxon>Euheterodonta</taxon>
        <taxon>Imparidentia</taxon>
        <taxon>Neoheterodontei</taxon>
        <taxon>Myida</taxon>
        <taxon>Dreissenoidea</taxon>
        <taxon>Dreissenidae</taxon>
        <taxon>Dreissena</taxon>
    </lineage>
</organism>
<dbReference type="EMBL" id="JAIWYP010000005">
    <property type="protein sequence ID" value="KAH3816994.1"/>
    <property type="molecule type" value="Genomic_DNA"/>
</dbReference>
<evidence type="ECO:0000313" key="1">
    <source>
        <dbReference type="EMBL" id="KAH3816994.1"/>
    </source>
</evidence>
<reference evidence="1" key="2">
    <citation type="submission" date="2020-11" db="EMBL/GenBank/DDBJ databases">
        <authorList>
            <person name="McCartney M.A."/>
            <person name="Auch B."/>
            <person name="Kono T."/>
            <person name="Mallez S."/>
            <person name="Becker A."/>
            <person name="Gohl D.M."/>
            <person name="Silverstein K.A.T."/>
            <person name="Koren S."/>
            <person name="Bechman K.B."/>
            <person name="Herman A."/>
            <person name="Abrahante J.E."/>
            <person name="Garbe J."/>
        </authorList>
    </citation>
    <scope>NUCLEOTIDE SEQUENCE</scope>
    <source>
        <strain evidence="1">Duluth1</strain>
        <tissue evidence="1">Whole animal</tissue>
    </source>
</reference>
<gene>
    <name evidence="1" type="ORF">DPMN_118519</name>
</gene>
<dbReference type="Proteomes" id="UP000828390">
    <property type="component" value="Unassembled WGS sequence"/>
</dbReference>
<evidence type="ECO:0000313" key="2">
    <source>
        <dbReference type="Proteomes" id="UP000828390"/>
    </source>
</evidence>
<comment type="caution">
    <text evidence="1">The sequence shown here is derived from an EMBL/GenBank/DDBJ whole genome shotgun (WGS) entry which is preliminary data.</text>
</comment>
<name>A0A9D4JNK7_DREPO</name>
<dbReference type="AlphaFoldDB" id="A0A9D4JNK7"/>
<protein>
    <submittedName>
        <fullName evidence="1">Uncharacterized protein</fullName>
    </submittedName>
</protein>
<sequence length="60" mass="6598">MAPARVNGTLWESKSMTKYCGQEGRSRGFDLAIVVDNHANVAKKTYSRCPGNIANAELRL</sequence>